<dbReference type="Pfam" id="PF01369">
    <property type="entry name" value="Sec7"/>
    <property type="match status" value="1"/>
</dbReference>
<feature type="compositionally biased region" description="Polar residues" evidence="1">
    <location>
        <begin position="293"/>
        <end position="310"/>
    </location>
</feature>
<feature type="domain" description="PH" evidence="2">
    <location>
        <begin position="716"/>
        <end position="844"/>
    </location>
</feature>
<dbReference type="PROSITE" id="PS00439">
    <property type="entry name" value="ACYLTRANSF_C_1"/>
    <property type="match status" value="1"/>
</dbReference>
<evidence type="ECO:0000313" key="5">
    <source>
        <dbReference type="Proteomes" id="UP000190274"/>
    </source>
</evidence>
<feature type="region of interest" description="Disordered" evidence="1">
    <location>
        <begin position="62"/>
        <end position="84"/>
    </location>
</feature>
<dbReference type="InterPro" id="IPR001849">
    <property type="entry name" value="PH_domain"/>
</dbReference>
<dbReference type="InterPro" id="IPR000904">
    <property type="entry name" value="Sec7_dom"/>
</dbReference>
<dbReference type="GO" id="GO:0032012">
    <property type="term" value="P:regulation of ARF protein signal transduction"/>
    <property type="evidence" value="ECO:0007669"/>
    <property type="project" value="InterPro"/>
</dbReference>
<dbReference type="InterPro" id="IPR000542">
    <property type="entry name" value="Carn_acyl_trans"/>
</dbReference>
<dbReference type="AlphaFoldDB" id="A0A1G4IYG1"/>
<gene>
    <name evidence="4" type="ORF">LADA_0C03356G</name>
</gene>
<dbReference type="SMART" id="SM00222">
    <property type="entry name" value="Sec7"/>
    <property type="match status" value="1"/>
</dbReference>
<organism evidence="4 5">
    <name type="scientific">Lachancea dasiensis</name>
    <dbReference type="NCBI Taxonomy" id="1072105"/>
    <lineage>
        <taxon>Eukaryota</taxon>
        <taxon>Fungi</taxon>
        <taxon>Dikarya</taxon>
        <taxon>Ascomycota</taxon>
        <taxon>Saccharomycotina</taxon>
        <taxon>Saccharomycetes</taxon>
        <taxon>Saccharomycetales</taxon>
        <taxon>Saccharomycetaceae</taxon>
        <taxon>Lachancea</taxon>
    </lineage>
</organism>
<feature type="compositionally biased region" description="Low complexity" evidence="1">
    <location>
        <begin position="62"/>
        <end position="73"/>
    </location>
</feature>
<evidence type="ECO:0000259" key="3">
    <source>
        <dbReference type="PROSITE" id="PS50190"/>
    </source>
</evidence>
<dbReference type="PROSITE" id="PS50003">
    <property type="entry name" value="PH_DOMAIN"/>
    <property type="match status" value="1"/>
</dbReference>
<feature type="domain" description="SEC7" evidence="3">
    <location>
        <begin position="365"/>
        <end position="532"/>
    </location>
</feature>
<feature type="region of interest" description="Disordered" evidence="1">
    <location>
        <begin position="138"/>
        <end position="235"/>
    </location>
</feature>
<dbReference type="PROSITE" id="PS50190">
    <property type="entry name" value="SEC7"/>
    <property type="match status" value="1"/>
</dbReference>
<dbReference type="SUPFAM" id="SSF48425">
    <property type="entry name" value="Sec7 domain"/>
    <property type="match status" value="1"/>
</dbReference>
<dbReference type="SUPFAM" id="SSF50729">
    <property type="entry name" value="PH domain-like"/>
    <property type="match status" value="1"/>
</dbReference>
<dbReference type="GO" id="GO:0016746">
    <property type="term" value="F:acyltransferase activity"/>
    <property type="evidence" value="ECO:0007669"/>
    <property type="project" value="InterPro"/>
</dbReference>
<feature type="region of interest" description="Disordered" evidence="1">
    <location>
        <begin position="259"/>
        <end position="337"/>
    </location>
</feature>
<reference evidence="5" key="1">
    <citation type="submission" date="2016-03" db="EMBL/GenBank/DDBJ databases">
        <authorList>
            <person name="Devillers H."/>
        </authorList>
    </citation>
    <scope>NUCLEOTIDE SEQUENCE [LARGE SCALE GENOMIC DNA]</scope>
</reference>
<protein>
    <submittedName>
        <fullName evidence="4">LADA_0C03356g1_1</fullName>
    </submittedName>
</protein>
<dbReference type="InterPro" id="IPR035999">
    <property type="entry name" value="Sec7_dom_sf"/>
</dbReference>
<dbReference type="STRING" id="1266660.A0A1G4IYG1"/>
<evidence type="ECO:0000313" key="4">
    <source>
        <dbReference type="EMBL" id="SCU82153.1"/>
    </source>
</evidence>
<proteinExistence type="predicted"/>
<dbReference type="Proteomes" id="UP000190274">
    <property type="component" value="Chromosome C"/>
</dbReference>
<feature type="compositionally biased region" description="Polar residues" evidence="1">
    <location>
        <begin position="273"/>
        <end position="282"/>
    </location>
</feature>
<dbReference type="InterPro" id="IPR023394">
    <property type="entry name" value="Sec7_C_sf"/>
</dbReference>
<dbReference type="EMBL" id="LT598459">
    <property type="protein sequence ID" value="SCU82153.1"/>
    <property type="molecule type" value="Genomic_DNA"/>
</dbReference>
<accession>A0A1G4IYG1</accession>
<feature type="compositionally biased region" description="Low complexity" evidence="1">
    <location>
        <begin position="321"/>
        <end position="337"/>
    </location>
</feature>
<evidence type="ECO:0000259" key="2">
    <source>
        <dbReference type="PROSITE" id="PS50003"/>
    </source>
</evidence>
<dbReference type="SMART" id="SM00233">
    <property type="entry name" value="PH"/>
    <property type="match status" value="1"/>
</dbReference>
<feature type="compositionally biased region" description="Low complexity" evidence="1">
    <location>
        <begin position="142"/>
        <end position="164"/>
    </location>
</feature>
<dbReference type="PANTHER" id="PTHR10663:SF405">
    <property type="entry name" value="ARF GUANINE NUCLEOTIDE EXCHANGE FACTOR SYT1"/>
    <property type="match status" value="1"/>
</dbReference>
<dbReference type="InterPro" id="IPR011993">
    <property type="entry name" value="PH-like_dom_sf"/>
</dbReference>
<dbReference type="Gene3D" id="2.30.29.30">
    <property type="entry name" value="Pleckstrin-homology domain (PH domain)/Phosphotyrosine-binding domain (PTB)"/>
    <property type="match status" value="1"/>
</dbReference>
<dbReference type="OrthoDB" id="430364at2759"/>
<dbReference type="GO" id="GO:0005085">
    <property type="term" value="F:guanyl-nucleotide exchange factor activity"/>
    <property type="evidence" value="ECO:0007669"/>
    <property type="project" value="InterPro"/>
</dbReference>
<name>A0A1G4IYG1_9SACH</name>
<evidence type="ECO:0000256" key="1">
    <source>
        <dbReference type="SAM" id="MobiDB-lite"/>
    </source>
</evidence>
<feature type="compositionally biased region" description="Basic and acidic residues" evidence="1">
    <location>
        <begin position="167"/>
        <end position="190"/>
    </location>
</feature>
<dbReference type="Gene3D" id="1.10.1000.11">
    <property type="entry name" value="Arf Nucleotide-binding Site Opener,domain 2"/>
    <property type="match status" value="1"/>
</dbReference>
<feature type="compositionally biased region" description="Polar residues" evidence="1">
    <location>
        <begin position="221"/>
        <end position="231"/>
    </location>
</feature>
<feature type="compositionally biased region" description="Polar residues" evidence="1">
    <location>
        <begin position="191"/>
        <end position="211"/>
    </location>
</feature>
<keyword evidence="5" id="KW-1185">Reference proteome</keyword>
<sequence length="995" mass="110624">MSNSFASLFKSRILHVDLTGHKDSGSRAPELANESAIIERSRPHSNSSNALNAIKEEERSVSGSSCSDCNSKEGSGFGQTVPKSGKLRNLKDRITSFPDLKFRSFSSLSSMGQSSSSVSSTSDVQGLSSASGSVILTTGPVSNSANKLPSSTSSSTPDRSPIISVTCEKKCNARKESVKQSRHSASEKRLSGSSITRTNTGSSSTSLNRNVPKSKHRVSLIRSNSDNNQRRSLGVDKHVSESTFVQGCDTGLLNFAQKRQRSRTVGASDFENKSNSPTQSLRNLKVRTDINNDKSPSNVNSEKLPSNTNFLLPPSGPTHARQSSSSRQSTTSSRRSSSLVNALSNLVTMRSASVSSRTSSYKAAVAFEDLPTPPAPELEETVEQYLRNISNFGNYLAIVLTERNDEFKDLCLTEFLRKEFDFAMEPLDISLRKLLLFLELPKESQQIDRVLSAFSRVYLEQTKSICVWNKDEEVLSMSFSLLMLHTDHFNANNKIKMTKQEFVKLMRTEDDSKVAQTPKEILEYFYDNITAREFSKNIVLDQNFYGNGEGEDDYEYATSTDAEYSPKRLIKEKKLVLRSGTSTSSFTKYDSVQTVTYFGLNSSGLQIRTSSLRGDCLDIYHQIASDNIQSCTIGAEVLLPSFEKISVPVSLDCQHLKYLSIMKETKGGYLLLRKSVLESIPDMPLDVLEPPVGQIENRYLKIIQMGCIEERITNRKFSLVGNVSRQCWKRYFGVLTTSCLLLFSNMDWVEPRLAVDKTTGTSNYIIDCPSSTDLARNLGSSGLFAMRVAETGGQDCSADESPEDCHSAGHWAMYIYSRSKRLIFACPNKQDRDNWIDAINVVAATDSCSINMNAIPGTAVTPRKFSVNEKLRKLKTTRVPREEKFRRTNALLQYVKCLVPLNAKIKAAVVDYLKLLERRLQWIQYESCRNEVFSQVLLMVADSAHDAEDEKDLGDSIDQSFIFDDSLIPCNTDSSSDPLRKASSTDGDILASLRN</sequence>
<dbReference type="PANTHER" id="PTHR10663">
    <property type="entry name" value="GUANYL-NUCLEOTIDE EXCHANGE FACTOR"/>
    <property type="match status" value="1"/>
</dbReference>